<name>A3TV83_PSEBH</name>
<dbReference type="GO" id="GO:0003677">
    <property type="term" value="F:DNA binding"/>
    <property type="evidence" value="ECO:0007669"/>
    <property type="project" value="InterPro"/>
</dbReference>
<dbReference type="GO" id="GO:0006313">
    <property type="term" value="P:DNA transposition"/>
    <property type="evidence" value="ECO:0007669"/>
    <property type="project" value="InterPro"/>
</dbReference>
<evidence type="ECO:0000313" key="6">
    <source>
        <dbReference type="Proteomes" id="UP000004318"/>
    </source>
</evidence>
<comment type="similarity">
    <text evidence="2">Belongs to the transposase 27 family.</text>
</comment>
<organism evidence="5 6">
    <name type="scientific">Pseudooceanicola batsensis (strain ATCC BAA-863 / DSM 15984 / KCTC 12145 / HTCC2597)</name>
    <name type="common">Oceanicola batsensis</name>
    <dbReference type="NCBI Taxonomy" id="252305"/>
    <lineage>
        <taxon>Bacteria</taxon>
        <taxon>Pseudomonadati</taxon>
        <taxon>Pseudomonadota</taxon>
        <taxon>Alphaproteobacteria</taxon>
        <taxon>Rhodobacterales</taxon>
        <taxon>Paracoccaceae</taxon>
        <taxon>Pseudooceanicola</taxon>
    </lineage>
</organism>
<dbReference type="PANTHER" id="PTHR33293">
    <property type="entry name" value="INSERTION ELEMENT IS1 1 PROTEIN INSB-RELATED"/>
    <property type="match status" value="1"/>
</dbReference>
<keyword evidence="3" id="KW-0815">Transposition</keyword>
<dbReference type="Proteomes" id="UP000004318">
    <property type="component" value="Unassembled WGS sequence"/>
</dbReference>
<evidence type="ECO:0000256" key="4">
    <source>
        <dbReference type="ARBA" id="ARBA00023172"/>
    </source>
</evidence>
<dbReference type="GO" id="GO:0004803">
    <property type="term" value="F:transposase activity"/>
    <property type="evidence" value="ECO:0007669"/>
    <property type="project" value="InterPro"/>
</dbReference>
<comment type="caution">
    <text evidence="5">The sequence shown here is derived from an EMBL/GenBank/DDBJ whole genome shotgun (WGS) entry which is preliminary data.</text>
</comment>
<proteinExistence type="inferred from homology"/>
<reference evidence="5 6" key="1">
    <citation type="journal article" date="2010" name="J. Bacteriol.">
        <title>Genome sequences of Oceanicola granulosus HTCC2516(T) and Oceanicola batsensis HTCC2597(TDelta).</title>
        <authorList>
            <person name="Thrash J.C."/>
            <person name="Cho J.C."/>
            <person name="Vergin K.L."/>
            <person name="Giovannoni S.J."/>
        </authorList>
    </citation>
    <scope>NUCLEOTIDE SEQUENCE [LARGE SCALE GENOMIC DNA]</scope>
    <source>
        <strain evidence="6">ATCC BAA-863 / DSM 15984 / KCTC 12145 / HTCC2597</strain>
    </source>
</reference>
<accession>A3TV83</accession>
<dbReference type="InterPro" id="IPR051354">
    <property type="entry name" value="Transposase_27_IS1"/>
</dbReference>
<sequence length="320" mass="35839">MSYVICEFKLTDMLDYSMDSTYIVSMNKLDTKTRSLIIRLLVEGNSIRATSRIADVSKNTVNKLLIDVGKVCHSYHDGNVRDVKASVIQCDEIWSFTYAKQKNVAAAKAAPDGAGDTWTWTALDSDSKLIVSYMVGGRDSEYAIGFMDDLCSRLANRVQLTTDGHKAYLEAVEGAFGGDVDYAQLIKLYGEPTGQKGHERKYFPSECTGTKKRAVEGRPDMAKVSTSHVERQNLTMRMHMRRFTRLTNGFSKKVENHAYAVALHFMYYNFCRQHQTLCVSPAMAAGLTDRLWDIADLVALVDAAEPAPKKRGPYKKRAVN</sequence>
<evidence type="ECO:0000256" key="2">
    <source>
        <dbReference type="ARBA" id="ARBA00008841"/>
    </source>
</evidence>
<evidence type="ECO:0000313" key="5">
    <source>
        <dbReference type="EMBL" id="EAQ04429.1"/>
    </source>
</evidence>
<dbReference type="PANTHER" id="PTHR33293:SF1">
    <property type="entry name" value="INSERTION ELEMENT IS1 1 PROTEIN INSB-RELATED"/>
    <property type="match status" value="1"/>
</dbReference>
<dbReference type="InterPro" id="IPR005063">
    <property type="entry name" value="Transposase_27"/>
</dbReference>
<gene>
    <name evidence="5" type="ORF">OB2597_09804</name>
</gene>
<dbReference type="Pfam" id="PF03400">
    <property type="entry name" value="DDE_Tnp_IS1"/>
    <property type="match status" value="1"/>
</dbReference>
<dbReference type="eggNOG" id="COG1662">
    <property type="taxonomic scope" value="Bacteria"/>
</dbReference>
<protein>
    <recommendedName>
        <fullName evidence="7">IS1 family transposase</fullName>
    </recommendedName>
</protein>
<evidence type="ECO:0008006" key="7">
    <source>
        <dbReference type="Google" id="ProtNLM"/>
    </source>
</evidence>
<evidence type="ECO:0000256" key="1">
    <source>
        <dbReference type="ARBA" id="ARBA00004091"/>
    </source>
</evidence>
<comment type="function">
    <text evidence="1">Absolutely required for transposition of IS1.</text>
</comment>
<keyword evidence="6" id="KW-1185">Reference proteome</keyword>
<dbReference type="HOGENOM" id="CLU_054009_0_0_5"/>
<evidence type="ECO:0000256" key="3">
    <source>
        <dbReference type="ARBA" id="ARBA00022578"/>
    </source>
</evidence>
<dbReference type="OrthoDB" id="7197613at2"/>
<dbReference type="AlphaFoldDB" id="A3TV83"/>
<dbReference type="EMBL" id="AAMO01000002">
    <property type="protein sequence ID" value="EAQ04429.1"/>
    <property type="molecule type" value="Genomic_DNA"/>
</dbReference>
<keyword evidence="4" id="KW-0233">DNA recombination</keyword>